<evidence type="ECO:0000259" key="3">
    <source>
        <dbReference type="PROSITE" id="PS50994"/>
    </source>
</evidence>
<dbReference type="PROSITE" id="PS50878">
    <property type="entry name" value="RT_POL"/>
    <property type="match status" value="1"/>
</dbReference>
<proteinExistence type="predicted"/>
<dbReference type="InterPro" id="IPR002156">
    <property type="entry name" value="RNaseH_domain"/>
</dbReference>
<gene>
    <name evidence="5" type="primary">LOC107459461</name>
</gene>
<evidence type="ECO:0000313" key="4">
    <source>
        <dbReference type="Proteomes" id="UP000515211"/>
    </source>
</evidence>
<dbReference type="KEGG" id="adu:107459461"/>
<feature type="domain" description="Integrase catalytic" evidence="3">
    <location>
        <begin position="616"/>
        <end position="775"/>
    </location>
</feature>
<accession>A0A6P4AYF5</accession>
<organism evidence="4 5">
    <name type="scientific">Arachis duranensis</name>
    <name type="common">Wild peanut</name>
    <dbReference type="NCBI Taxonomy" id="130453"/>
    <lineage>
        <taxon>Eukaryota</taxon>
        <taxon>Viridiplantae</taxon>
        <taxon>Streptophyta</taxon>
        <taxon>Embryophyta</taxon>
        <taxon>Tracheophyta</taxon>
        <taxon>Spermatophyta</taxon>
        <taxon>Magnoliopsida</taxon>
        <taxon>eudicotyledons</taxon>
        <taxon>Gunneridae</taxon>
        <taxon>Pentapetalae</taxon>
        <taxon>rosids</taxon>
        <taxon>fabids</taxon>
        <taxon>Fabales</taxon>
        <taxon>Fabaceae</taxon>
        <taxon>Papilionoideae</taxon>
        <taxon>50 kb inversion clade</taxon>
        <taxon>dalbergioids sensu lato</taxon>
        <taxon>Dalbergieae</taxon>
        <taxon>Pterocarpus clade</taxon>
        <taxon>Arachis</taxon>
    </lineage>
</organism>
<reference evidence="4" key="1">
    <citation type="journal article" date="2016" name="Nat. Genet.">
        <title>The genome sequences of Arachis duranensis and Arachis ipaensis, the diploid ancestors of cultivated peanut.</title>
        <authorList>
            <person name="Bertioli D.J."/>
            <person name="Cannon S.B."/>
            <person name="Froenicke L."/>
            <person name="Huang G."/>
            <person name="Farmer A.D."/>
            <person name="Cannon E.K."/>
            <person name="Liu X."/>
            <person name="Gao D."/>
            <person name="Clevenger J."/>
            <person name="Dash S."/>
            <person name="Ren L."/>
            <person name="Moretzsohn M.C."/>
            <person name="Shirasawa K."/>
            <person name="Huang W."/>
            <person name="Vidigal B."/>
            <person name="Abernathy B."/>
            <person name="Chu Y."/>
            <person name="Niederhuth C.E."/>
            <person name="Umale P."/>
            <person name="Araujo A.C."/>
            <person name="Kozik A."/>
            <person name="Kim K.D."/>
            <person name="Burow M.D."/>
            <person name="Varshney R.K."/>
            <person name="Wang X."/>
            <person name="Zhang X."/>
            <person name="Barkley N."/>
            <person name="Guimaraes P.M."/>
            <person name="Isobe S."/>
            <person name="Guo B."/>
            <person name="Liao B."/>
            <person name="Stalker H.T."/>
            <person name="Schmitz R.J."/>
            <person name="Scheffler B.E."/>
            <person name="Leal-Bertioli S.C."/>
            <person name="Xun X."/>
            <person name="Jackson S.A."/>
            <person name="Michelmore R."/>
            <person name="Ozias-Akins P."/>
        </authorList>
    </citation>
    <scope>NUCLEOTIDE SEQUENCE [LARGE SCALE GENOMIC DNA]</scope>
    <source>
        <strain evidence="4">cv. V14167</strain>
    </source>
</reference>
<sequence length="787" mass="88537">MDAYSGYNQIPMHRPDEDKTAFITPGGTFCYKVMPFSLKNAGATYQRLMNKIFHDLIGKTVEVYVDDILAKTTRPDDLLNDLANVFVSLRQHGMRLNPLKCAFAMEAGKFLGFMITQRGVEANPEKCQAILQMKSPGCIKDVQRLAGRLTSLSCFLGVSATKALPFFNLMKKGIAFEWTPACKETFRHFKEILAAPPVLGKPKARESLYLYLAITEEALAAVLVRKDGRAQQPVYFVSRALQGAELRYSKLEKIALALLTSSRRLKQYFQGYQVVVRTDQGIRQVLQKPDLAGRMMTWSIELSQYDIRYELRQAIKAQAMADFLVEVTGDPTEETSARWKLHVDGASNQTSGGAGIILESSAGVVYEQSIRFEFPVSNNQAEYEALIGGLALAMEVGATRLEICSDSQVVTSQVNGSYQARDSLLHKYLEKVKDLSQKFEEVMIHHVPRERNTRADLLSKLASTKLGEGNRSLIQGMMREPTVTLHLSRLGLSWLDPITSFLENGKLLDDKKDATKLRREAAKYVIFQGQLFKKGLNQPLLKCLHPDQTNYILREVHEGCYGHHIGGKALARKLIRAGYYWPSMMADSKEFVRKCAKCQENTNFHRAPASELSLLTSFRPFSQWGVDLLGPFPVGPGQVKYLIVAIDYYTKWIEAEPLASISSSNCRKFMWRQVITRFGIPETVISDNGTQFTDKKFTEFLTGLGIRQKFSSVEHPQTNGQVESTNKIILLGLKKRLDNKKGAWADELASVFWSYRTTEQSSTKETPFRLTYGLDTVIPVEIGEPSP</sequence>
<dbReference type="PANTHER" id="PTHR48475:SF2">
    <property type="entry name" value="RIBONUCLEASE H"/>
    <property type="match status" value="1"/>
</dbReference>
<dbReference type="Gene3D" id="3.10.10.10">
    <property type="entry name" value="HIV Type 1 Reverse Transcriptase, subunit A, domain 1"/>
    <property type="match status" value="1"/>
</dbReference>
<dbReference type="CDD" id="cd09279">
    <property type="entry name" value="RNase_HI_like"/>
    <property type="match status" value="1"/>
</dbReference>
<dbReference type="Pfam" id="PF17921">
    <property type="entry name" value="Integrase_H2C2"/>
    <property type="match status" value="1"/>
</dbReference>
<evidence type="ECO:0000259" key="1">
    <source>
        <dbReference type="PROSITE" id="PS50878"/>
    </source>
</evidence>
<dbReference type="InterPro" id="IPR043502">
    <property type="entry name" value="DNA/RNA_pol_sf"/>
</dbReference>
<dbReference type="PANTHER" id="PTHR48475">
    <property type="entry name" value="RIBONUCLEASE H"/>
    <property type="match status" value="1"/>
</dbReference>
<dbReference type="Pfam" id="PF13456">
    <property type="entry name" value="RVT_3"/>
    <property type="match status" value="1"/>
</dbReference>
<dbReference type="GO" id="GO:0015074">
    <property type="term" value="P:DNA integration"/>
    <property type="evidence" value="ECO:0007669"/>
    <property type="project" value="InterPro"/>
</dbReference>
<dbReference type="RefSeq" id="XP_015933177.1">
    <property type="nucleotide sequence ID" value="XM_016077691.1"/>
</dbReference>
<feature type="domain" description="RNase H type-1" evidence="2">
    <location>
        <begin position="335"/>
        <end position="464"/>
    </location>
</feature>
<dbReference type="GeneID" id="107459461"/>
<dbReference type="InterPro" id="IPR043128">
    <property type="entry name" value="Rev_trsase/Diguanyl_cyclase"/>
</dbReference>
<keyword evidence="4" id="KW-1185">Reference proteome</keyword>
<dbReference type="Pfam" id="PF00665">
    <property type="entry name" value="rve"/>
    <property type="match status" value="1"/>
</dbReference>
<dbReference type="SUPFAM" id="SSF53098">
    <property type="entry name" value="Ribonuclease H-like"/>
    <property type="match status" value="2"/>
</dbReference>
<evidence type="ECO:0000313" key="5">
    <source>
        <dbReference type="RefSeq" id="XP_015933177.1"/>
    </source>
</evidence>
<dbReference type="InterPro" id="IPR041577">
    <property type="entry name" value="RT_RNaseH_2"/>
</dbReference>
<name>A0A6P4AYF5_ARADU</name>
<dbReference type="PROSITE" id="PS50879">
    <property type="entry name" value="RNASE_H_1"/>
    <property type="match status" value="1"/>
</dbReference>
<dbReference type="InterPro" id="IPR012337">
    <property type="entry name" value="RNaseH-like_sf"/>
</dbReference>
<feature type="domain" description="Reverse transcriptase" evidence="1">
    <location>
        <begin position="1"/>
        <end position="115"/>
    </location>
</feature>
<dbReference type="InterPro" id="IPR036397">
    <property type="entry name" value="RNaseH_sf"/>
</dbReference>
<dbReference type="AlphaFoldDB" id="A0A6P4AYF5"/>
<dbReference type="Pfam" id="PF17919">
    <property type="entry name" value="RT_RNaseH_2"/>
    <property type="match status" value="1"/>
</dbReference>
<reference evidence="5" key="2">
    <citation type="submission" date="2025-08" db="UniProtKB">
        <authorList>
            <consortium name="RefSeq"/>
        </authorList>
    </citation>
    <scope>IDENTIFICATION</scope>
    <source>
        <tissue evidence="5">Whole plant</tissue>
    </source>
</reference>
<dbReference type="InterPro" id="IPR000477">
    <property type="entry name" value="RT_dom"/>
</dbReference>
<dbReference type="GO" id="GO:0003676">
    <property type="term" value="F:nucleic acid binding"/>
    <property type="evidence" value="ECO:0007669"/>
    <property type="project" value="InterPro"/>
</dbReference>
<dbReference type="InterPro" id="IPR001584">
    <property type="entry name" value="Integrase_cat-core"/>
</dbReference>
<dbReference type="SUPFAM" id="SSF56672">
    <property type="entry name" value="DNA/RNA polymerases"/>
    <property type="match status" value="1"/>
</dbReference>
<dbReference type="Gene3D" id="1.10.340.70">
    <property type="match status" value="1"/>
</dbReference>
<dbReference type="Gene3D" id="3.30.70.270">
    <property type="match status" value="2"/>
</dbReference>
<dbReference type="GO" id="GO:0004523">
    <property type="term" value="F:RNA-DNA hybrid ribonuclease activity"/>
    <property type="evidence" value="ECO:0007669"/>
    <property type="project" value="InterPro"/>
</dbReference>
<evidence type="ECO:0000259" key="2">
    <source>
        <dbReference type="PROSITE" id="PS50879"/>
    </source>
</evidence>
<dbReference type="Gene3D" id="3.30.420.10">
    <property type="entry name" value="Ribonuclease H-like superfamily/Ribonuclease H"/>
    <property type="match status" value="2"/>
</dbReference>
<dbReference type="InterPro" id="IPR041588">
    <property type="entry name" value="Integrase_H2C2"/>
</dbReference>
<dbReference type="CDD" id="cd01647">
    <property type="entry name" value="RT_LTR"/>
    <property type="match status" value="1"/>
</dbReference>
<dbReference type="PROSITE" id="PS50994">
    <property type="entry name" value="INTEGRASE"/>
    <property type="match status" value="1"/>
</dbReference>
<protein>
    <submittedName>
        <fullName evidence="5">Uncharacterized protein LOC107459461</fullName>
    </submittedName>
</protein>
<dbReference type="Proteomes" id="UP000515211">
    <property type="component" value="Chromosome 7"/>
</dbReference>
<dbReference type="Pfam" id="PF00078">
    <property type="entry name" value="RVT_1"/>
    <property type="match status" value="1"/>
</dbReference>